<keyword evidence="3" id="KW-1185">Reference proteome</keyword>
<proteinExistence type="predicted"/>
<dbReference type="OrthoDB" id="9803716at2"/>
<evidence type="ECO:0000313" key="2">
    <source>
        <dbReference type="EMBL" id="EHQ24655.1"/>
    </source>
</evidence>
<gene>
    <name evidence="2" type="ORF">Mucpa_0461</name>
</gene>
<dbReference type="STRING" id="714943.Mucpa_0461"/>
<evidence type="ECO:0008006" key="4">
    <source>
        <dbReference type="Google" id="ProtNLM"/>
    </source>
</evidence>
<keyword evidence="1" id="KW-0175">Coiled coil</keyword>
<dbReference type="eggNOG" id="COG4227">
    <property type="taxonomic scope" value="Bacteria"/>
</dbReference>
<evidence type="ECO:0000313" key="3">
    <source>
        <dbReference type="Proteomes" id="UP000002774"/>
    </source>
</evidence>
<dbReference type="InterPro" id="IPR021944">
    <property type="entry name" value="DUF3560"/>
</dbReference>
<reference evidence="2" key="1">
    <citation type="submission" date="2011-09" db="EMBL/GenBank/DDBJ databases">
        <title>The permanent draft genome of Mucilaginibacter paludis DSM 18603.</title>
        <authorList>
            <consortium name="US DOE Joint Genome Institute (JGI-PGF)"/>
            <person name="Lucas S."/>
            <person name="Han J."/>
            <person name="Lapidus A."/>
            <person name="Bruce D."/>
            <person name="Goodwin L."/>
            <person name="Pitluck S."/>
            <person name="Peters L."/>
            <person name="Kyrpides N."/>
            <person name="Mavromatis K."/>
            <person name="Ivanova N."/>
            <person name="Mikhailova N."/>
            <person name="Held B."/>
            <person name="Detter J.C."/>
            <person name="Tapia R."/>
            <person name="Han C."/>
            <person name="Land M."/>
            <person name="Hauser L."/>
            <person name="Markowitz V."/>
            <person name="Cheng J.-F."/>
            <person name="Hugenholtz P."/>
            <person name="Woyke T."/>
            <person name="Wu D."/>
            <person name="Tindall B."/>
            <person name="Brambilla E."/>
            <person name="Klenk H.-P."/>
            <person name="Eisen J.A."/>
        </authorList>
    </citation>
    <scope>NUCLEOTIDE SEQUENCE [LARGE SCALE GENOMIC DNA]</scope>
    <source>
        <strain evidence="2">DSM 18603</strain>
    </source>
</reference>
<accession>H1XZ70</accession>
<feature type="coiled-coil region" evidence="1">
    <location>
        <begin position="164"/>
        <end position="191"/>
    </location>
</feature>
<dbReference type="AlphaFoldDB" id="H1XZ70"/>
<dbReference type="RefSeq" id="WP_008504201.1">
    <property type="nucleotide sequence ID" value="NZ_CM001403.1"/>
</dbReference>
<organism evidence="2 3">
    <name type="scientific">Mucilaginibacter paludis DSM 18603</name>
    <dbReference type="NCBI Taxonomy" id="714943"/>
    <lineage>
        <taxon>Bacteria</taxon>
        <taxon>Pseudomonadati</taxon>
        <taxon>Bacteroidota</taxon>
        <taxon>Sphingobacteriia</taxon>
        <taxon>Sphingobacteriales</taxon>
        <taxon>Sphingobacteriaceae</taxon>
        <taxon>Mucilaginibacter</taxon>
    </lineage>
</organism>
<protein>
    <recommendedName>
        <fullName evidence="4">Conjugal transfer protein TraC</fullName>
    </recommendedName>
</protein>
<dbReference type="Proteomes" id="UP000002774">
    <property type="component" value="Chromosome"/>
</dbReference>
<feature type="coiled-coil region" evidence="1">
    <location>
        <begin position="6"/>
        <end position="33"/>
    </location>
</feature>
<dbReference type="Pfam" id="PF12083">
    <property type="entry name" value="DUF3560"/>
    <property type="match status" value="1"/>
</dbReference>
<name>H1XZ70_9SPHI</name>
<dbReference type="EMBL" id="CM001403">
    <property type="protein sequence ID" value="EHQ24655.1"/>
    <property type="molecule type" value="Genomic_DNA"/>
</dbReference>
<dbReference type="HOGENOM" id="CLU_066837_0_0_10"/>
<evidence type="ECO:0000256" key="1">
    <source>
        <dbReference type="SAM" id="Coils"/>
    </source>
</evidence>
<sequence>MKHDFEERRERRINNAKNRAIKNENEANRLFKKSDEMASIIPPGQPILIGHHSEKRDRNYREKMRGTFRKGIECTDKAAYYTDKAESIASNNAIFSDDPEAVEKLTEKLNNLKTAQEFMKAANKCIKKQDKAAFLKLTLGTEQLWEEINRSGRVFGKGYPHYELTNNSANIRRIEQRINQLKTQATKAATDKTINGVRIFENTEANRLQIIFGGKPSAEVRQLLKAHGFRWAPTEGAWQRHISRQALYSAESIAERLSN</sequence>